<gene>
    <name evidence="1" type="ORF">M011DRAFT_475880</name>
</gene>
<dbReference type="Proteomes" id="UP000799440">
    <property type="component" value="Unassembled WGS sequence"/>
</dbReference>
<organism evidence="1 2">
    <name type="scientific">Sporormia fimetaria CBS 119925</name>
    <dbReference type="NCBI Taxonomy" id="1340428"/>
    <lineage>
        <taxon>Eukaryota</taxon>
        <taxon>Fungi</taxon>
        <taxon>Dikarya</taxon>
        <taxon>Ascomycota</taxon>
        <taxon>Pezizomycotina</taxon>
        <taxon>Dothideomycetes</taxon>
        <taxon>Pleosporomycetidae</taxon>
        <taxon>Pleosporales</taxon>
        <taxon>Sporormiaceae</taxon>
        <taxon>Sporormia</taxon>
    </lineage>
</organism>
<evidence type="ECO:0000313" key="1">
    <source>
        <dbReference type="EMBL" id="KAF2749145.1"/>
    </source>
</evidence>
<sequence length="176" mass="20029">MTTPPPEEFLEALSLAYSGATDQTMMPPPTDGPAFQYKDEPSWMDVSNMLNNDIATPMEQEAPLEDEQVDSLALLTENLLVEMEQTAWNTFQEINRDYGPIHPQLLEEHDDGWTIHAHNVFTLKSMIAYLNQAMQGLQAELEAFVIAPGLVERVWESIHRLEVLLLSIEACYAYFR</sequence>
<name>A0A6A6VEX7_9PLEO</name>
<accession>A0A6A6VEX7</accession>
<keyword evidence="2" id="KW-1185">Reference proteome</keyword>
<reference evidence="1" key="1">
    <citation type="journal article" date="2020" name="Stud. Mycol.">
        <title>101 Dothideomycetes genomes: a test case for predicting lifestyles and emergence of pathogens.</title>
        <authorList>
            <person name="Haridas S."/>
            <person name="Albert R."/>
            <person name="Binder M."/>
            <person name="Bloem J."/>
            <person name="Labutti K."/>
            <person name="Salamov A."/>
            <person name="Andreopoulos B."/>
            <person name="Baker S."/>
            <person name="Barry K."/>
            <person name="Bills G."/>
            <person name="Bluhm B."/>
            <person name="Cannon C."/>
            <person name="Castanera R."/>
            <person name="Culley D."/>
            <person name="Daum C."/>
            <person name="Ezra D."/>
            <person name="Gonzalez J."/>
            <person name="Henrissat B."/>
            <person name="Kuo A."/>
            <person name="Liang C."/>
            <person name="Lipzen A."/>
            <person name="Lutzoni F."/>
            <person name="Magnuson J."/>
            <person name="Mondo S."/>
            <person name="Nolan M."/>
            <person name="Ohm R."/>
            <person name="Pangilinan J."/>
            <person name="Park H.-J."/>
            <person name="Ramirez L."/>
            <person name="Alfaro M."/>
            <person name="Sun H."/>
            <person name="Tritt A."/>
            <person name="Yoshinaga Y."/>
            <person name="Zwiers L.-H."/>
            <person name="Turgeon B."/>
            <person name="Goodwin S."/>
            <person name="Spatafora J."/>
            <person name="Crous P."/>
            <person name="Grigoriev I."/>
        </authorList>
    </citation>
    <scope>NUCLEOTIDE SEQUENCE</scope>
    <source>
        <strain evidence="1">CBS 119925</strain>
    </source>
</reference>
<proteinExistence type="predicted"/>
<evidence type="ECO:0000313" key="2">
    <source>
        <dbReference type="Proteomes" id="UP000799440"/>
    </source>
</evidence>
<dbReference type="EMBL" id="MU006567">
    <property type="protein sequence ID" value="KAF2749145.1"/>
    <property type="molecule type" value="Genomic_DNA"/>
</dbReference>
<protein>
    <submittedName>
        <fullName evidence="1">Uncharacterized protein</fullName>
    </submittedName>
</protein>
<dbReference type="AlphaFoldDB" id="A0A6A6VEX7"/>